<keyword evidence="1" id="KW-0328">Glycosyltransferase</keyword>
<reference evidence="5" key="1">
    <citation type="journal article" date="2019" name="Int. J. Syst. Evol. Microbiol.">
        <title>The Global Catalogue of Microorganisms (GCM) 10K type strain sequencing project: providing services to taxonomists for standard genome sequencing and annotation.</title>
        <authorList>
            <consortium name="The Broad Institute Genomics Platform"/>
            <consortium name="The Broad Institute Genome Sequencing Center for Infectious Disease"/>
            <person name="Wu L."/>
            <person name="Ma J."/>
        </authorList>
    </citation>
    <scope>NUCLEOTIDE SEQUENCE [LARGE SCALE GENOMIC DNA]</scope>
    <source>
        <strain evidence="5">CGMCC 1.16026</strain>
    </source>
</reference>
<dbReference type="Proteomes" id="UP001596391">
    <property type="component" value="Unassembled WGS sequence"/>
</dbReference>
<dbReference type="CDD" id="cd03789">
    <property type="entry name" value="GT9_LPS_heptosyltransferase"/>
    <property type="match status" value="1"/>
</dbReference>
<evidence type="ECO:0000313" key="4">
    <source>
        <dbReference type="EMBL" id="MFC6645653.1"/>
    </source>
</evidence>
<dbReference type="EMBL" id="JBHSWI010000001">
    <property type="protein sequence ID" value="MFC6645653.1"/>
    <property type="molecule type" value="Genomic_DNA"/>
</dbReference>
<dbReference type="RefSeq" id="WP_263372011.1">
    <property type="nucleotide sequence ID" value="NZ_JAGSYD010000003.1"/>
</dbReference>
<dbReference type="InterPro" id="IPR002201">
    <property type="entry name" value="Glyco_trans_9"/>
</dbReference>
<organism evidence="4 5">
    <name type="scientific">Granulicella cerasi</name>
    <dbReference type="NCBI Taxonomy" id="741063"/>
    <lineage>
        <taxon>Bacteria</taxon>
        <taxon>Pseudomonadati</taxon>
        <taxon>Acidobacteriota</taxon>
        <taxon>Terriglobia</taxon>
        <taxon>Terriglobales</taxon>
        <taxon>Acidobacteriaceae</taxon>
        <taxon>Granulicella</taxon>
    </lineage>
</organism>
<evidence type="ECO:0000256" key="1">
    <source>
        <dbReference type="ARBA" id="ARBA00022676"/>
    </source>
</evidence>
<accession>A0ABW1ZBR1</accession>
<evidence type="ECO:0000313" key="5">
    <source>
        <dbReference type="Proteomes" id="UP001596391"/>
    </source>
</evidence>
<evidence type="ECO:0000256" key="2">
    <source>
        <dbReference type="ARBA" id="ARBA00022679"/>
    </source>
</evidence>
<dbReference type="Pfam" id="PF01075">
    <property type="entry name" value="Glyco_transf_9"/>
    <property type="match status" value="1"/>
</dbReference>
<comment type="caution">
    <text evidence="4">The sequence shown here is derived from an EMBL/GenBank/DDBJ whole genome shotgun (WGS) entry which is preliminary data.</text>
</comment>
<proteinExistence type="predicted"/>
<feature type="domain" description="Copper-fist" evidence="3">
    <location>
        <begin position="281"/>
        <end position="334"/>
    </location>
</feature>
<dbReference type="Gene3D" id="3.40.50.2000">
    <property type="entry name" value="Glycogen Phosphorylase B"/>
    <property type="match status" value="2"/>
</dbReference>
<protein>
    <submittedName>
        <fullName evidence="4">Glycosyltransferase family 9 protein</fullName>
    </submittedName>
</protein>
<dbReference type="PROSITE" id="PS50073">
    <property type="entry name" value="COPPER_FIST_2"/>
    <property type="match status" value="1"/>
</dbReference>
<sequence length="354" mass="38761">MKRALIVKLGAIGDVVMAIPAARALQAEGYAIDWVCGRAASSILQLYPWINVVEADDRALLSGKPGAIFSLWRRLLRAKYDVVATLYYDSRYRILTLPVRASRKFLLSTTKREFALLPGRHHTDEYARVLRGAKDDVRPQALAPLLPETMPESPLARGERARVVMIAAGARNAMRDDALRRWPVESYIAVARELQARGHEIVLAGGPDDRWASPYFEPLGLVDMTAKLSLVEMVGLLNSADVVLTHDTGPLHLAGITRAGIVAVFGPVDPHGRLPQRHNSVALWGGAGFACRPCYDGRDYAPCSNNLCMQQVTPGMVVGEVETLIAARREGKPLLPRVRVPKQTEPLVQIGAGE</sequence>
<dbReference type="InterPro" id="IPR051199">
    <property type="entry name" value="LPS_LOS_Heptosyltrfase"/>
</dbReference>
<dbReference type="InterPro" id="IPR001083">
    <property type="entry name" value="Cu_fist_DNA-bd_dom"/>
</dbReference>
<dbReference type="SUPFAM" id="SSF53756">
    <property type="entry name" value="UDP-Glycosyltransferase/glycogen phosphorylase"/>
    <property type="match status" value="1"/>
</dbReference>
<keyword evidence="5" id="KW-1185">Reference proteome</keyword>
<name>A0ABW1ZBR1_9BACT</name>
<evidence type="ECO:0000259" key="3">
    <source>
        <dbReference type="PROSITE" id="PS50073"/>
    </source>
</evidence>
<gene>
    <name evidence="4" type="ORF">ACFQBQ_08675</name>
</gene>
<dbReference type="PANTHER" id="PTHR30160">
    <property type="entry name" value="TETRAACYLDISACCHARIDE 4'-KINASE-RELATED"/>
    <property type="match status" value="1"/>
</dbReference>
<keyword evidence="2" id="KW-0808">Transferase</keyword>